<dbReference type="RefSeq" id="WP_084287227.1">
    <property type="nucleotide sequence ID" value="NZ_FWYB01000001.1"/>
</dbReference>
<keyword evidence="3" id="KW-1185">Reference proteome</keyword>
<dbReference type="OrthoDB" id="668798at2"/>
<feature type="transmembrane region" description="Helical" evidence="1">
    <location>
        <begin position="124"/>
        <end position="148"/>
    </location>
</feature>
<keyword evidence="1" id="KW-0472">Membrane</keyword>
<dbReference type="STRING" id="475255.SAMN04488101_101668"/>
<evidence type="ECO:0000313" key="2">
    <source>
        <dbReference type="EMBL" id="SMC60810.1"/>
    </source>
</evidence>
<protein>
    <submittedName>
        <fullName evidence="2">Uncharacterized protein</fullName>
    </submittedName>
</protein>
<accession>A0A1W2AJR6</accession>
<name>A0A1W2AJR6_9SPHI</name>
<reference evidence="2 3" key="1">
    <citation type="submission" date="2017-04" db="EMBL/GenBank/DDBJ databases">
        <authorList>
            <person name="Afonso C.L."/>
            <person name="Miller P.J."/>
            <person name="Scott M.A."/>
            <person name="Spackman E."/>
            <person name="Goraichik I."/>
            <person name="Dimitrov K.M."/>
            <person name="Suarez D.L."/>
            <person name="Swayne D.E."/>
        </authorList>
    </citation>
    <scope>NUCLEOTIDE SEQUENCE [LARGE SCALE GENOMIC DNA]</scope>
    <source>
        <strain evidence="2 3">DSM 19625</strain>
    </source>
</reference>
<dbReference type="Proteomes" id="UP000192678">
    <property type="component" value="Unassembled WGS sequence"/>
</dbReference>
<dbReference type="EMBL" id="FWYB01000001">
    <property type="protein sequence ID" value="SMC60810.1"/>
    <property type="molecule type" value="Genomic_DNA"/>
</dbReference>
<dbReference type="AlphaFoldDB" id="A0A1W2AJR6"/>
<organism evidence="2 3">
    <name type="scientific">Pedobacter nyackensis</name>
    <dbReference type="NCBI Taxonomy" id="475255"/>
    <lineage>
        <taxon>Bacteria</taxon>
        <taxon>Pseudomonadati</taxon>
        <taxon>Bacteroidota</taxon>
        <taxon>Sphingobacteriia</taxon>
        <taxon>Sphingobacteriales</taxon>
        <taxon>Sphingobacteriaceae</taxon>
        <taxon>Pedobacter</taxon>
    </lineage>
</organism>
<evidence type="ECO:0000313" key="3">
    <source>
        <dbReference type="Proteomes" id="UP000192678"/>
    </source>
</evidence>
<keyword evidence="1" id="KW-0812">Transmembrane</keyword>
<sequence length="235" mass="26680">MMEGLKAKINDSLEFNLKHVEWEEVGDVLVIIEQSFNISFEDRDFINLKAFGDLCDLVHDKIVLEHRDDCTSQQAFYKLKKALAATFDVDQKSIVPATLLSEIIPYKYRIDKVKVLEQKLEMKLMLLSPPVWLSVGLLILLGFSFLAFFFSLKIAVAGLAFSFAGFWISAKLGKEIEVLTVGDLVSKITSEHYLKSRSISNTINRNELEGAIRFLFIEHLGLDSGQLGREARFKD</sequence>
<keyword evidence="1" id="KW-1133">Transmembrane helix</keyword>
<proteinExistence type="predicted"/>
<evidence type="ECO:0000256" key="1">
    <source>
        <dbReference type="SAM" id="Phobius"/>
    </source>
</evidence>
<gene>
    <name evidence="2" type="ORF">SAMN04488101_101668</name>
</gene>